<keyword evidence="4 6" id="KW-0862">Zinc</keyword>
<keyword evidence="3 6" id="KW-0378">Hydrolase</keyword>
<organism evidence="11 12">
    <name type="scientific">Halopseudomonas yangmingensis</name>
    <dbReference type="NCBI Taxonomy" id="1720063"/>
    <lineage>
        <taxon>Bacteria</taxon>
        <taxon>Pseudomonadati</taxon>
        <taxon>Pseudomonadota</taxon>
        <taxon>Gammaproteobacteria</taxon>
        <taxon>Pseudomonadales</taxon>
        <taxon>Pseudomonadaceae</taxon>
        <taxon>Halopseudomonas</taxon>
    </lineage>
</organism>
<sequence length="357" mass="39069">MSASLASDQYVQGSFLDGRSSLPKAASIRRLGAVLLLEVDGIQRRLELQQIRHGMQVGSGRYYLHLPDGAVFECADQPGLGDVLQGLPGYHGAGLLRRLESNLRLILFSVVLLVGLLLGGVFWGVPWASRMIAHALPVEVETYLGRETLSALDRFWLKPSQLDPQREQAIRAYFAEHLELLSASYPGHGIELLFRSGESGIGANALALPAGVVIFTDELVALAGHDDELLAILAHEVGHVVHRHNLRGIIQTSLVAWLMISVTGDLSAASEIAAALPLALSQLGYSRDMEREADDFALQYLLQQGISPVHFSNIMRRLDPPDTDQEAGRGLKMLLSTHPSTGERIRRFEQAEEQARP</sequence>
<dbReference type="GO" id="GO:0051603">
    <property type="term" value="P:proteolysis involved in protein catabolic process"/>
    <property type="evidence" value="ECO:0007669"/>
    <property type="project" value="TreeGrafter"/>
</dbReference>
<evidence type="ECO:0000256" key="4">
    <source>
        <dbReference type="ARBA" id="ARBA00022833"/>
    </source>
</evidence>
<evidence type="ECO:0000259" key="10">
    <source>
        <dbReference type="Pfam" id="PF23368"/>
    </source>
</evidence>
<evidence type="ECO:0000256" key="8">
    <source>
        <dbReference type="SAM" id="Phobius"/>
    </source>
</evidence>
<evidence type="ECO:0000256" key="1">
    <source>
        <dbReference type="ARBA" id="ARBA00022670"/>
    </source>
</evidence>
<dbReference type="Gene3D" id="3.30.2010.10">
    <property type="entry name" value="Metalloproteases ('zincins'), catalytic domain"/>
    <property type="match status" value="1"/>
</dbReference>
<feature type="compositionally biased region" description="Basic and acidic residues" evidence="7">
    <location>
        <begin position="341"/>
        <end position="357"/>
    </location>
</feature>
<gene>
    <name evidence="11" type="ORF">SAMN05216217_103121</name>
</gene>
<keyword evidence="1 6" id="KW-0645">Protease</keyword>
<dbReference type="InterPro" id="IPR055518">
    <property type="entry name" value="DUF7092"/>
</dbReference>
<keyword evidence="12" id="KW-1185">Reference proteome</keyword>
<feature type="domain" description="Peptidase M48" evidence="9">
    <location>
        <begin position="203"/>
        <end position="350"/>
    </location>
</feature>
<dbReference type="RefSeq" id="WP_177197219.1">
    <property type="nucleotide sequence ID" value="NZ_FOUI01000003.1"/>
</dbReference>
<proteinExistence type="inferred from homology"/>
<dbReference type="STRING" id="1720063.SAMN05216217_103121"/>
<keyword evidence="5 6" id="KW-0482">Metalloprotease</keyword>
<keyword evidence="8" id="KW-0472">Membrane</keyword>
<dbReference type="PANTHER" id="PTHR22726:SF1">
    <property type="entry name" value="METALLOENDOPEPTIDASE OMA1, MITOCHONDRIAL"/>
    <property type="match status" value="1"/>
</dbReference>
<dbReference type="GO" id="GO:0004222">
    <property type="term" value="F:metalloendopeptidase activity"/>
    <property type="evidence" value="ECO:0007669"/>
    <property type="project" value="InterPro"/>
</dbReference>
<dbReference type="PANTHER" id="PTHR22726">
    <property type="entry name" value="METALLOENDOPEPTIDASE OMA1"/>
    <property type="match status" value="1"/>
</dbReference>
<reference evidence="12" key="1">
    <citation type="submission" date="2016-10" db="EMBL/GenBank/DDBJ databases">
        <authorList>
            <person name="Varghese N."/>
            <person name="Submissions S."/>
        </authorList>
    </citation>
    <scope>NUCLEOTIDE SEQUENCE [LARGE SCALE GENOMIC DNA]</scope>
    <source>
        <strain evidence="12">DSM 24213</strain>
    </source>
</reference>
<evidence type="ECO:0000313" key="11">
    <source>
        <dbReference type="EMBL" id="SFM31799.1"/>
    </source>
</evidence>
<keyword evidence="2" id="KW-0479">Metal-binding</keyword>
<protein>
    <submittedName>
        <fullName evidence="11">Peptidase family M48</fullName>
    </submittedName>
</protein>
<dbReference type="GO" id="GO:0016020">
    <property type="term" value="C:membrane"/>
    <property type="evidence" value="ECO:0007669"/>
    <property type="project" value="TreeGrafter"/>
</dbReference>
<keyword evidence="8" id="KW-0812">Transmembrane</keyword>
<keyword evidence="8" id="KW-1133">Transmembrane helix</keyword>
<evidence type="ECO:0000256" key="2">
    <source>
        <dbReference type="ARBA" id="ARBA00022723"/>
    </source>
</evidence>
<feature type="transmembrane region" description="Helical" evidence="8">
    <location>
        <begin position="105"/>
        <end position="125"/>
    </location>
</feature>
<dbReference type="EMBL" id="FOUI01000003">
    <property type="protein sequence ID" value="SFM31799.1"/>
    <property type="molecule type" value="Genomic_DNA"/>
</dbReference>
<dbReference type="GO" id="GO:0046872">
    <property type="term" value="F:metal ion binding"/>
    <property type="evidence" value="ECO:0007669"/>
    <property type="project" value="UniProtKB-KW"/>
</dbReference>
<dbReference type="InterPro" id="IPR001915">
    <property type="entry name" value="Peptidase_M48"/>
</dbReference>
<dbReference type="Pfam" id="PF01435">
    <property type="entry name" value="Peptidase_M48"/>
    <property type="match status" value="1"/>
</dbReference>
<evidence type="ECO:0000256" key="7">
    <source>
        <dbReference type="SAM" id="MobiDB-lite"/>
    </source>
</evidence>
<evidence type="ECO:0000256" key="6">
    <source>
        <dbReference type="RuleBase" id="RU003983"/>
    </source>
</evidence>
<feature type="domain" description="DUF7092" evidence="10">
    <location>
        <begin position="11"/>
        <end position="86"/>
    </location>
</feature>
<dbReference type="CDD" id="cd07332">
    <property type="entry name" value="M48C_Oma1_like"/>
    <property type="match status" value="1"/>
</dbReference>
<dbReference type="InterPro" id="IPR051156">
    <property type="entry name" value="Mito/Outer_Membr_Metalloprot"/>
</dbReference>
<dbReference type="Pfam" id="PF23368">
    <property type="entry name" value="DUF7092"/>
    <property type="match status" value="1"/>
</dbReference>
<evidence type="ECO:0000256" key="3">
    <source>
        <dbReference type="ARBA" id="ARBA00022801"/>
    </source>
</evidence>
<dbReference type="AlphaFoldDB" id="A0A1I4PVF4"/>
<comment type="cofactor">
    <cofactor evidence="6">
        <name>Zn(2+)</name>
        <dbReference type="ChEBI" id="CHEBI:29105"/>
    </cofactor>
    <text evidence="6">Binds 1 zinc ion per subunit.</text>
</comment>
<evidence type="ECO:0000313" key="12">
    <source>
        <dbReference type="Proteomes" id="UP000243629"/>
    </source>
</evidence>
<feature type="region of interest" description="Disordered" evidence="7">
    <location>
        <begin position="337"/>
        <end position="357"/>
    </location>
</feature>
<accession>A0A1I4PVF4</accession>
<name>A0A1I4PVF4_9GAMM</name>
<dbReference type="Proteomes" id="UP000243629">
    <property type="component" value="Unassembled WGS sequence"/>
</dbReference>
<evidence type="ECO:0000256" key="5">
    <source>
        <dbReference type="ARBA" id="ARBA00023049"/>
    </source>
</evidence>
<comment type="similarity">
    <text evidence="6">Belongs to the peptidase M48 family.</text>
</comment>
<evidence type="ECO:0000259" key="9">
    <source>
        <dbReference type="Pfam" id="PF01435"/>
    </source>
</evidence>